<evidence type="ECO:0000313" key="1">
    <source>
        <dbReference type="EMBL" id="KAA6337154.1"/>
    </source>
</evidence>
<gene>
    <name evidence="1" type="ORF">EZS27_014740</name>
</gene>
<comment type="caution">
    <text evidence="1">The sequence shown here is derived from an EMBL/GenBank/DDBJ whole genome shotgun (WGS) entry which is preliminary data.</text>
</comment>
<dbReference type="Pfam" id="PF08843">
    <property type="entry name" value="AbiEii"/>
    <property type="match status" value="1"/>
</dbReference>
<proteinExistence type="predicted"/>
<sequence>MNNWQALTSGRQQLIIENIANQTGLSTHAIEKDWWVTMVLKALFETSCAEYLVFKGGTSLSKGWNLIERFSEDIDVAISREFFGVTNISSKNQRDKLRKLSSKYIQEELITELTQKLQKANISDFTIELEQTEASDKDPRVLYVKYLSLFSESKYLKNWVKIEISCRSLREPFVPIKIRSIIADNYPNEDFADNYFVVNIVSPKRTFLEKAFLLHEALQKGRIHSERMTRHLYDLHKLMDTEFAKDALADMELYKTIVEHRSVMTREKGVDYSTLRPSQINFVPEDEVVGLWEEDYKNMMEIFIYEEDAISFDALLERMKELRNLFHTIEMDETFFDDL</sequence>
<dbReference type="EMBL" id="SNRY01000725">
    <property type="protein sequence ID" value="KAA6337154.1"/>
    <property type="molecule type" value="Genomic_DNA"/>
</dbReference>
<dbReference type="AlphaFoldDB" id="A0A5J4RTQ9"/>
<evidence type="ECO:0008006" key="2">
    <source>
        <dbReference type="Google" id="ProtNLM"/>
    </source>
</evidence>
<name>A0A5J4RTQ9_9ZZZZ</name>
<accession>A0A5J4RTQ9</accession>
<organism evidence="1">
    <name type="scientific">termite gut metagenome</name>
    <dbReference type="NCBI Taxonomy" id="433724"/>
    <lineage>
        <taxon>unclassified sequences</taxon>
        <taxon>metagenomes</taxon>
        <taxon>organismal metagenomes</taxon>
    </lineage>
</organism>
<protein>
    <recommendedName>
        <fullName evidence="2">Nucleotidyl transferase AbiEii/AbiGii toxin family protein</fullName>
    </recommendedName>
</protein>
<dbReference type="InterPro" id="IPR014942">
    <property type="entry name" value="AbiEii"/>
</dbReference>
<reference evidence="1" key="1">
    <citation type="submission" date="2019-03" db="EMBL/GenBank/DDBJ databases">
        <title>Single cell metagenomics reveals metabolic interactions within the superorganism composed of flagellate Streblomastix strix and complex community of Bacteroidetes bacteria on its surface.</title>
        <authorList>
            <person name="Treitli S.C."/>
            <person name="Kolisko M."/>
            <person name="Husnik F."/>
            <person name="Keeling P."/>
            <person name="Hampl V."/>
        </authorList>
    </citation>
    <scope>NUCLEOTIDE SEQUENCE</scope>
    <source>
        <strain evidence="1">STM</strain>
    </source>
</reference>
<dbReference type="Gene3D" id="3.10.450.620">
    <property type="entry name" value="JHP933, nucleotidyltransferase-like core domain"/>
    <property type="match status" value="1"/>
</dbReference>